<proteinExistence type="predicted"/>
<protein>
    <submittedName>
        <fullName evidence="2">Putative Tigger transposable element-derived protein 1-like 302</fullName>
    </submittedName>
</protein>
<gene>
    <name evidence="2" type="primary">TIGD1-L302</name>
    <name evidence="2" type="ORF">Hamer_G013723</name>
</gene>
<evidence type="ECO:0000313" key="2">
    <source>
        <dbReference type="EMBL" id="KAG7171271.1"/>
    </source>
</evidence>
<evidence type="ECO:0000313" key="3">
    <source>
        <dbReference type="Proteomes" id="UP000747542"/>
    </source>
</evidence>
<comment type="caution">
    <text evidence="2">The sequence shown here is derived from an EMBL/GenBank/DDBJ whole genome shotgun (WGS) entry which is preliminary data.</text>
</comment>
<keyword evidence="3" id="KW-1185">Reference proteome</keyword>
<accession>A0A8J5K913</accession>
<sequence>MDEFPPQWDENGTGIETVNGITGIGFVLIQEGLQIFADNDPNHERNIKIARAVNNALSSYTELYKEKVRRKRQTTLDELFRKKVKADEEADDDLQGRAEDSSAPPPPSQ</sequence>
<dbReference type="Proteomes" id="UP000747542">
    <property type="component" value="Unassembled WGS sequence"/>
</dbReference>
<name>A0A8J5K913_HOMAM</name>
<feature type="region of interest" description="Disordered" evidence="1">
    <location>
        <begin position="84"/>
        <end position="109"/>
    </location>
</feature>
<organism evidence="2 3">
    <name type="scientific">Homarus americanus</name>
    <name type="common">American lobster</name>
    <dbReference type="NCBI Taxonomy" id="6706"/>
    <lineage>
        <taxon>Eukaryota</taxon>
        <taxon>Metazoa</taxon>
        <taxon>Ecdysozoa</taxon>
        <taxon>Arthropoda</taxon>
        <taxon>Crustacea</taxon>
        <taxon>Multicrustacea</taxon>
        <taxon>Malacostraca</taxon>
        <taxon>Eumalacostraca</taxon>
        <taxon>Eucarida</taxon>
        <taxon>Decapoda</taxon>
        <taxon>Pleocyemata</taxon>
        <taxon>Astacidea</taxon>
        <taxon>Nephropoidea</taxon>
        <taxon>Nephropidae</taxon>
        <taxon>Homarus</taxon>
    </lineage>
</organism>
<reference evidence="2" key="1">
    <citation type="journal article" date="2021" name="Sci. Adv.">
        <title>The American lobster genome reveals insights on longevity, neural, and immune adaptations.</title>
        <authorList>
            <person name="Polinski J.M."/>
            <person name="Zimin A.V."/>
            <person name="Clark K.F."/>
            <person name="Kohn A.B."/>
            <person name="Sadowski N."/>
            <person name="Timp W."/>
            <person name="Ptitsyn A."/>
            <person name="Khanna P."/>
            <person name="Romanova D.Y."/>
            <person name="Williams P."/>
            <person name="Greenwood S.J."/>
            <person name="Moroz L.L."/>
            <person name="Walt D.R."/>
            <person name="Bodnar A.G."/>
        </authorList>
    </citation>
    <scope>NUCLEOTIDE SEQUENCE</scope>
    <source>
        <strain evidence="2">GMGI-L3</strain>
    </source>
</reference>
<evidence type="ECO:0000256" key="1">
    <source>
        <dbReference type="SAM" id="MobiDB-lite"/>
    </source>
</evidence>
<dbReference type="EMBL" id="JAHLQT010012455">
    <property type="protein sequence ID" value="KAG7171271.1"/>
    <property type="molecule type" value="Genomic_DNA"/>
</dbReference>
<dbReference type="AlphaFoldDB" id="A0A8J5K913"/>